<dbReference type="RefSeq" id="WP_188610081.1">
    <property type="nucleotide sequence ID" value="NZ_BMGG01000005.1"/>
</dbReference>
<keyword evidence="2" id="KW-1185">Reference proteome</keyword>
<evidence type="ECO:0000313" key="2">
    <source>
        <dbReference type="Proteomes" id="UP000637002"/>
    </source>
</evidence>
<protein>
    <recommendedName>
        <fullName evidence="3">DUF2188 domain-containing protein</fullName>
    </recommendedName>
</protein>
<organism evidence="1 2">
    <name type="scientific">Chelatococcus reniformis</name>
    <dbReference type="NCBI Taxonomy" id="1494448"/>
    <lineage>
        <taxon>Bacteria</taxon>
        <taxon>Pseudomonadati</taxon>
        <taxon>Pseudomonadota</taxon>
        <taxon>Alphaproteobacteria</taxon>
        <taxon>Hyphomicrobiales</taxon>
        <taxon>Chelatococcaceae</taxon>
        <taxon>Chelatococcus</taxon>
    </lineage>
</organism>
<proteinExistence type="predicted"/>
<reference evidence="1" key="2">
    <citation type="submission" date="2020-09" db="EMBL/GenBank/DDBJ databases">
        <authorList>
            <person name="Sun Q."/>
            <person name="Zhou Y."/>
        </authorList>
    </citation>
    <scope>NUCLEOTIDE SEQUENCE</scope>
    <source>
        <strain evidence="1">CGMCC 1.12919</strain>
    </source>
</reference>
<accession>A0A916UFM8</accession>
<name>A0A916UFM8_9HYPH</name>
<evidence type="ECO:0008006" key="3">
    <source>
        <dbReference type="Google" id="ProtNLM"/>
    </source>
</evidence>
<comment type="caution">
    <text evidence="1">The sequence shown here is derived from an EMBL/GenBank/DDBJ whole genome shotgun (WGS) entry which is preliminary data.</text>
</comment>
<dbReference type="AlphaFoldDB" id="A0A916UFM8"/>
<evidence type="ECO:0000313" key="1">
    <source>
        <dbReference type="EMBL" id="GGC70267.1"/>
    </source>
</evidence>
<dbReference type="Proteomes" id="UP000637002">
    <property type="component" value="Unassembled WGS sequence"/>
</dbReference>
<reference evidence="1" key="1">
    <citation type="journal article" date="2014" name="Int. J. Syst. Evol. Microbiol.">
        <title>Complete genome sequence of Corynebacterium casei LMG S-19264T (=DSM 44701T), isolated from a smear-ripened cheese.</title>
        <authorList>
            <consortium name="US DOE Joint Genome Institute (JGI-PGF)"/>
            <person name="Walter F."/>
            <person name="Albersmeier A."/>
            <person name="Kalinowski J."/>
            <person name="Ruckert C."/>
        </authorList>
    </citation>
    <scope>NUCLEOTIDE SEQUENCE</scope>
    <source>
        <strain evidence="1">CGMCC 1.12919</strain>
    </source>
</reference>
<dbReference type="EMBL" id="BMGG01000005">
    <property type="protein sequence ID" value="GGC70267.1"/>
    <property type="molecule type" value="Genomic_DNA"/>
</dbReference>
<sequence>MTTLHLRHDDIEPPSRAISFVVGRDAEGHWIAAETEGRAGGLFSDREAALRYAAFETGHRRGAVALVANPIKLRL</sequence>
<gene>
    <name evidence="1" type="ORF">GCM10010994_31060</name>
</gene>